<name>A0ABQ8RHL9_FUSEQ</name>
<reference evidence="1" key="1">
    <citation type="submission" date="2022-09" db="EMBL/GenBank/DDBJ databases">
        <title>Fusarium specimens isolated from Avocado Roots.</title>
        <authorList>
            <person name="Stajich J."/>
            <person name="Roper C."/>
            <person name="Heimlech-Rivalta G."/>
        </authorList>
    </citation>
    <scope>NUCLEOTIDE SEQUENCE</scope>
    <source>
        <strain evidence="1">CF00095</strain>
    </source>
</reference>
<organism evidence="1 2">
    <name type="scientific">Fusarium equiseti</name>
    <name type="common">Fusarium scirpi</name>
    <dbReference type="NCBI Taxonomy" id="61235"/>
    <lineage>
        <taxon>Eukaryota</taxon>
        <taxon>Fungi</taxon>
        <taxon>Dikarya</taxon>
        <taxon>Ascomycota</taxon>
        <taxon>Pezizomycotina</taxon>
        <taxon>Sordariomycetes</taxon>
        <taxon>Hypocreomycetidae</taxon>
        <taxon>Hypocreales</taxon>
        <taxon>Nectriaceae</taxon>
        <taxon>Fusarium</taxon>
        <taxon>Fusarium incarnatum-equiseti species complex</taxon>
    </lineage>
</organism>
<sequence>MRYGLPAAGIISLALLNLPFYGDQANHQRAKFIEDLSILVAKLKVGAIVRAGEANFALFSRATRTMQSLLNSLAGGASQQTELQEVNNGNLTSELQLFANVEPWDFELDFWANLADHPVLNT</sequence>
<evidence type="ECO:0000313" key="2">
    <source>
        <dbReference type="Proteomes" id="UP001152024"/>
    </source>
</evidence>
<keyword evidence="2" id="KW-1185">Reference proteome</keyword>
<dbReference type="Proteomes" id="UP001152024">
    <property type="component" value="Unassembled WGS sequence"/>
</dbReference>
<evidence type="ECO:0000313" key="1">
    <source>
        <dbReference type="EMBL" id="KAJ4135275.1"/>
    </source>
</evidence>
<proteinExistence type="predicted"/>
<dbReference type="EMBL" id="JAOQBH010000006">
    <property type="protein sequence ID" value="KAJ4135275.1"/>
    <property type="molecule type" value="Genomic_DNA"/>
</dbReference>
<protein>
    <submittedName>
        <fullName evidence="1">Uncharacterized protein</fullName>
    </submittedName>
</protein>
<accession>A0ABQ8RHL9</accession>
<gene>
    <name evidence="1" type="ORF">NW768_004897</name>
</gene>
<comment type="caution">
    <text evidence="1">The sequence shown here is derived from an EMBL/GenBank/DDBJ whole genome shotgun (WGS) entry which is preliminary data.</text>
</comment>